<protein>
    <submittedName>
        <fullName evidence="1">DUF1657 domain-containing protein</fullName>
    </submittedName>
</protein>
<dbReference type="RefSeq" id="WP_376845517.1">
    <property type="nucleotide sequence ID" value="NZ_JBHSFW010000001.1"/>
</dbReference>
<organism evidence="1 2">
    <name type="scientific">Camelliibacillus cellulosilyticus</name>
    <dbReference type="NCBI Taxonomy" id="2174486"/>
    <lineage>
        <taxon>Bacteria</taxon>
        <taxon>Bacillati</taxon>
        <taxon>Bacillota</taxon>
        <taxon>Bacilli</taxon>
        <taxon>Bacillales</taxon>
        <taxon>Sporolactobacillaceae</taxon>
        <taxon>Camelliibacillus</taxon>
    </lineage>
</organism>
<dbReference type="InterPro" id="IPR012452">
    <property type="entry name" value="DUF1657"/>
</dbReference>
<comment type="caution">
    <text evidence="1">The sequence shown here is derived from an EMBL/GenBank/DDBJ whole genome shotgun (WGS) entry which is preliminary data.</text>
</comment>
<accession>A0ABV9GIE6</accession>
<dbReference type="Proteomes" id="UP001596022">
    <property type="component" value="Unassembled WGS sequence"/>
</dbReference>
<dbReference type="EMBL" id="JBHSFW010000001">
    <property type="protein sequence ID" value="MFC4617762.1"/>
    <property type="molecule type" value="Genomic_DNA"/>
</dbReference>
<sequence>MTIAEQIKQTIGSLKSVEASFELFSYQTKDTAAKQAFTEATTVTQQVIDALETRLMIVEKEEPQYKTSGQKQ</sequence>
<proteinExistence type="predicted"/>
<dbReference type="Pfam" id="PF07870">
    <property type="entry name" value="DUF1657"/>
    <property type="match status" value="1"/>
</dbReference>
<keyword evidence="2" id="KW-1185">Reference proteome</keyword>
<gene>
    <name evidence="1" type="ORF">ACFO4N_03360</name>
</gene>
<reference evidence="2" key="1">
    <citation type="journal article" date="2019" name="Int. J. Syst. Evol. Microbiol.">
        <title>The Global Catalogue of Microorganisms (GCM) 10K type strain sequencing project: providing services to taxonomists for standard genome sequencing and annotation.</title>
        <authorList>
            <consortium name="The Broad Institute Genomics Platform"/>
            <consortium name="The Broad Institute Genome Sequencing Center for Infectious Disease"/>
            <person name="Wu L."/>
            <person name="Ma J."/>
        </authorList>
    </citation>
    <scope>NUCLEOTIDE SEQUENCE [LARGE SCALE GENOMIC DNA]</scope>
    <source>
        <strain evidence="2">CGMCC 1.16306</strain>
    </source>
</reference>
<evidence type="ECO:0000313" key="1">
    <source>
        <dbReference type="EMBL" id="MFC4617762.1"/>
    </source>
</evidence>
<evidence type="ECO:0000313" key="2">
    <source>
        <dbReference type="Proteomes" id="UP001596022"/>
    </source>
</evidence>
<name>A0ABV9GIE6_9BACL</name>